<reference evidence="2" key="2">
    <citation type="submission" date="2014-07" db="EMBL/GenBank/DDBJ databases">
        <authorList>
            <person name="Hull J."/>
        </authorList>
    </citation>
    <scope>NUCLEOTIDE SEQUENCE</scope>
</reference>
<feature type="non-terminal residue" evidence="2">
    <location>
        <position position="1"/>
    </location>
</feature>
<evidence type="ECO:0000313" key="2">
    <source>
        <dbReference type="EMBL" id="JAG21488.1"/>
    </source>
</evidence>
<evidence type="ECO:0000256" key="1">
    <source>
        <dbReference type="SAM" id="MobiDB-lite"/>
    </source>
</evidence>
<feature type="non-terminal residue" evidence="2">
    <location>
        <position position="148"/>
    </location>
</feature>
<feature type="compositionally biased region" description="Basic and acidic residues" evidence="1">
    <location>
        <begin position="31"/>
        <end position="44"/>
    </location>
</feature>
<name>A0A0A9XRL5_LYGHE</name>
<feature type="compositionally biased region" description="Basic and acidic residues" evidence="1">
    <location>
        <begin position="105"/>
        <end position="119"/>
    </location>
</feature>
<dbReference type="EMBL" id="GBHO01022116">
    <property type="protein sequence ID" value="JAG21488.1"/>
    <property type="molecule type" value="Transcribed_RNA"/>
</dbReference>
<proteinExistence type="predicted"/>
<organism evidence="2">
    <name type="scientific">Lygus hesperus</name>
    <name type="common">Western plant bug</name>
    <dbReference type="NCBI Taxonomy" id="30085"/>
    <lineage>
        <taxon>Eukaryota</taxon>
        <taxon>Metazoa</taxon>
        <taxon>Ecdysozoa</taxon>
        <taxon>Arthropoda</taxon>
        <taxon>Hexapoda</taxon>
        <taxon>Insecta</taxon>
        <taxon>Pterygota</taxon>
        <taxon>Neoptera</taxon>
        <taxon>Paraneoptera</taxon>
        <taxon>Hemiptera</taxon>
        <taxon>Heteroptera</taxon>
        <taxon>Panheteroptera</taxon>
        <taxon>Cimicomorpha</taxon>
        <taxon>Miridae</taxon>
        <taxon>Mirini</taxon>
        <taxon>Lygus</taxon>
    </lineage>
</organism>
<gene>
    <name evidence="2" type="ORF">CM83_104236</name>
</gene>
<feature type="compositionally biased region" description="Polar residues" evidence="1">
    <location>
        <begin position="84"/>
        <end position="94"/>
    </location>
</feature>
<sequence>EFVGQTDAGRKMMPYVITSESWKAEKKEEIEKKEEARKAKEQRALKKSKNTRSPAKYTVSKKLMIKNGQGKEPKKKGPGRQLFAQDSSKANQYSIEEADDEEEVELRSDSEDGHTRMDGPELPLDDLIINDNNDFIIGMCFTCKRSLN</sequence>
<feature type="region of interest" description="Disordered" evidence="1">
    <location>
        <begin position="31"/>
        <end position="121"/>
    </location>
</feature>
<accession>A0A0A9XRL5</accession>
<reference evidence="2" key="1">
    <citation type="journal article" date="2014" name="PLoS ONE">
        <title>Transcriptome-Based Identification of ABC Transporters in the Western Tarnished Plant Bug Lygus hesperus.</title>
        <authorList>
            <person name="Hull J.J."/>
            <person name="Chaney K."/>
            <person name="Geib S.M."/>
            <person name="Fabrick J.A."/>
            <person name="Brent C.S."/>
            <person name="Walsh D."/>
            <person name="Lavine L.C."/>
        </authorList>
    </citation>
    <scope>NUCLEOTIDE SEQUENCE</scope>
</reference>
<protein>
    <submittedName>
        <fullName evidence="2">Uncharacterized protein</fullName>
    </submittedName>
</protein>
<dbReference type="AlphaFoldDB" id="A0A0A9XRL5"/>